<feature type="signal peptide" evidence="1">
    <location>
        <begin position="1"/>
        <end position="20"/>
    </location>
</feature>
<name>A0A4P2QZZ7_SORCE</name>
<evidence type="ECO:0000256" key="1">
    <source>
        <dbReference type="SAM" id="SignalP"/>
    </source>
</evidence>
<sequence length="287" mass="29976">MRTTGSLCAAALSLAAAALAGCGDDGASGVGSVAFSTWGEEYIEQEIPAADLEDGWSIRYEKFLLVLRNVAVADRDGNVGARMEGSILFDHTKPGVKPVVRFEGLEAKPWERVSYEIGPADADTALDGATEEDKALMLAAGASVHIEATARKGDGGDEKRLDWTFSLATRYADCKGDKAGKETEGVLVTNGGTDTVELTIHGDHFFYDDLQSASAARRFAPIAAADADADGAVTLEELAAVRLVAIEEGPYGTGSAGDIDDLGAFVAALSRTLGHFRGEGECVSVDP</sequence>
<organism evidence="2 3">
    <name type="scientific">Sorangium cellulosum</name>
    <name type="common">Polyangium cellulosum</name>
    <dbReference type="NCBI Taxonomy" id="56"/>
    <lineage>
        <taxon>Bacteria</taxon>
        <taxon>Pseudomonadati</taxon>
        <taxon>Myxococcota</taxon>
        <taxon>Polyangia</taxon>
        <taxon>Polyangiales</taxon>
        <taxon>Polyangiaceae</taxon>
        <taxon>Sorangium</taxon>
    </lineage>
</organism>
<proteinExistence type="predicted"/>
<dbReference type="PROSITE" id="PS51257">
    <property type="entry name" value="PROKAR_LIPOPROTEIN"/>
    <property type="match status" value="1"/>
</dbReference>
<evidence type="ECO:0000313" key="3">
    <source>
        <dbReference type="Proteomes" id="UP000295497"/>
    </source>
</evidence>
<feature type="chain" id="PRO_5020214279" description="Lipoprotein" evidence="1">
    <location>
        <begin position="21"/>
        <end position="287"/>
    </location>
</feature>
<gene>
    <name evidence="2" type="ORF">SOCE836_073720</name>
</gene>
<dbReference type="AlphaFoldDB" id="A0A4P2QZZ7"/>
<dbReference type="PROSITE" id="PS00018">
    <property type="entry name" value="EF_HAND_1"/>
    <property type="match status" value="1"/>
</dbReference>
<accession>A0A4P2QZZ7</accession>
<dbReference type="RefSeq" id="WP_237244342.1">
    <property type="nucleotide sequence ID" value="NZ_CP012672.1"/>
</dbReference>
<reference evidence="2 3" key="1">
    <citation type="submission" date="2015-09" db="EMBL/GenBank/DDBJ databases">
        <title>Sorangium comparison.</title>
        <authorList>
            <person name="Zaburannyi N."/>
            <person name="Bunk B."/>
            <person name="Overmann J."/>
            <person name="Mueller R."/>
        </authorList>
    </citation>
    <scope>NUCLEOTIDE SEQUENCE [LARGE SCALE GENOMIC DNA]</scope>
    <source>
        <strain evidence="2 3">So ce836</strain>
    </source>
</reference>
<dbReference type="InterPro" id="IPR018247">
    <property type="entry name" value="EF_Hand_1_Ca_BS"/>
</dbReference>
<dbReference type="Proteomes" id="UP000295497">
    <property type="component" value="Chromosome"/>
</dbReference>
<evidence type="ECO:0008006" key="4">
    <source>
        <dbReference type="Google" id="ProtNLM"/>
    </source>
</evidence>
<protein>
    <recommendedName>
        <fullName evidence="4">Lipoprotein</fullName>
    </recommendedName>
</protein>
<evidence type="ECO:0000313" key="2">
    <source>
        <dbReference type="EMBL" id="AUX35183.1"/>
    </source>
</evidence>
<keyword evidence="1" id="KW-0732">Signal</keyword>
<dbReference type="EMBL" id="CP012672">
    <property type="protein sequence ID" value="AUX35183.1"/>
    <property type="molecule type" value="Genomic_DNA"/>
</dbReference>